<gene>
    <name evidence="1" type="ORF">D9O31_02070</name>
</gene>
<dbReference type="EMBL" id="RWAH01000001">
    <property type="protein sequence ID" value="MMS75414.1"/>
    <property type="molecule type" value="Genomic_DNA"/>
</dbReference>
<reference evidence="1" key="1">
    <citation type="submission" date="2018-10" db="EMBL/GenBank/DDBJ databases">
        <authorList>
            <consortium name="PulseNet: The National Subtyping Network for Foodborne Disease Surveillance"/>
            <person name="Tarr C.L."/>
            <person name="Trees E."/>
            <person name="Katz L.S."/>
            <person name="Carleton-Romer H.A."/>
            <person name="Stroika S."/>
            <person name="Kucerova Z."/>
            <person name="Roache K.F."/>
            <person name="Sabol A.L."/>
            <person name="Besser J."/>
            <person name="Gerner-Smidt P."/>
        </authorList>
    </citation>
    <scope>NUCLEOTIDE SEQUENCE [LARGE SCALE GENOMIC DNA]</scope>
    <source>
        <strain evidence="1">PNUSAS052121</strain>
    </source>
</reference>
<protein>
    <submittedName>
        <fullName evidence="1">Uncharacterized protein</fullName>
    </submittedName>
</protein>
<accession>A0A3V7YZF9</accession>
<comment type="caution">
    <text evidence="1">The sequence shown here is derived from an EMBL/GenBank/DDBJ whole genome shotgun (WGS) entry which is preliminary data.</text>
</comment>
<name>A0A3V7YZF9_SALER</name>
<sequence>MRPQHPVIFTPGKTTQKYPFFRDNAQRYFIPAISVREPEYLMVIKQPKQLLVTYKRKAGTKMIKSL</sequence>
<evidence type="ECO:0000313" key="1">
    <source>
        <dbReference type="EMBL" id="MMS75414.1"/>
    </source>
</evidence>
<dbReference type="AlphaFoldDB" id="A0A3V7YZF9"/>
<organism evidence="1">
    <name type="scientific">Salmonella enterica</name>
    <name type="common">Salmonella choleraesuis</name>
    <dbReference type="NCBI Taxonomy" id="28901"/>
    <lineage>
        <taxon>Bacteria</taxon>
        <taxon>Pseudomonadati</taxon>
        <taxon>Pseudomonadota</taxon>
        <taxon>Gammaproteobacteria</taxon>
        <taxon>Enterobacterales</taxon>
        <taxon>Enterobacteriaceae</taxon>
        <taxon>Salmonella</taxon>
    </lineage>
</organism>
<proteinExistence type="predicted"/>
<dbReference type="Proteomes" id="UP000839526">
    <property type="component" value="Unassembled WGS sequence"/>
</dbReference>